<dbReference type="Pfam" id="PF13263">
    <property type="entry name" value="PHP_C"/>
    <property type="match status" value="1"/>
</dbReference>
<sequence>MIIDTHLHENKYSEDSFLSLDEAISTAKQIGLDGICVTDHESNGLRKDIGPFFERDGILVIVGAEILTYEGDILVFGVENLPEEKLHAKELLQIVKNVGGVAICAHPYRNNNRGLGDNIRDLHTLLDGVETFNGSTSPHANLSAYSIAMEFKLGCFGAGDSHIAEKVGTYATEFKNPIKNEEDFINAVKSKNYCPVIRKNNSFERINIYNTLK</sequence>
<dbReference type="PANTHER" id="PTHR42924:SF3">
    <property type="entry name" value="POLYMERASE_HISTIDINOL PHOSPHATASE N-TERMINAL DOMAIN-CONTAINING PROTEIN"/>
    <property type="match status" value="1"/>
</dbReference>
<dbReference type="AlphaFoldDB" id="A0A4U9RJC2"/>
<dbReference type="Pfam" id="PF02811">
    <property type="entry name" value="PHP"/>
    <property type="match status" value="1"/>
</dbReference>
<dbReference type="RefSeq" id="WP_138210477.1">
    <property type="nucleotide sequence ID" value="NZ_CBCRUQ010000003.1"/>
</dbReference>
<keyword evidence="3" id="KW-1185">Reference proteome</keyword>
<name>A0A4U9RJC2_HATHI</name>
<dbReference type="Proteomes" id="UP000308489">
    <property type="component" value="Chromosome 1"/>
</dbReference>
<gene>
    <name evidence="2" type="ORF">NCTC503_01881</name>
</gene>
<evidence type="ECO:0000313" key="2">
    <source>
        <dbReference type="EMBL" id="VTQ91949.1"/>
    </source>
</evidence>
<protein>
    <submittedName>
        <fullName evidence="2">PHP domain-containing protein</fullName>
    </submittedName>
</protein>
<proteinExistence type="predicted"/>
<dbReference type="EMBL" id="LR590481">
    <property type="protein sequence ID" value="VTQ91949.1"/>
    <property type="molecule type" value="Genomic_DNA"/>
</dbReference>
<dbReference type="KEGG" id="hhw:NCTC503_01881"/>
<feature type="domain" description="PHP" evidence="1">
    <location>
        <begin position="4"/>
        <end position="67"/>
    </location>
</feature>
<dbReference type="CDD" id="cd07432">
    <property type="entry name" value="PHP_HisPPase"/>
    <property type="match status" value="1"/>
</dbReference>
<dbReference type="InterPro" id="IPR052018">
    <property type="entry name" value="PHP_domain"/>
</dbReference>
<evidence type="ECO:0000259" key="1">
    <source>
        <dbReference type="Pfam" id="PF02811"/>
    </source>
</evidence>
<dbReference type="InterPro" id="IPR004013">
    <property type="entry name" value="PHP_dom"/>
</dbReference>
<dbReference type="InterPro" id="IPR016195">
    <property type="entry name" value="Pol/histidinol_Pase-like"/>
</dbReference>
<accession>A0A4U9RJC2</accession>
<dbReference type="GO" id="GO:0035312">
    <property type="term" value="F:5'-3' DNA exonuclease activity"/>
    <property type="evidence" value="ECO:0007669"/>
    <property type="project" value="TreeGrafter"/>
</dbReference>
<dbReference type="OrthoDB" id="9775360at2"/>
<dbReference type="PANTHER" id="PTHR42924">
    <property type="entry name" value="EXONUCLEASE"/>
    <property type="match status" value="1"/>
</dbReference>
<dbReference type="SUPFAM" id="SSF89550">
    <property type="entry name" value="PHP domain-like"/>
    <property type="match status" value="1"/>
</dbReference>
<organism evidence="2 3">
    <name type="scientific">Hathewaya histolytica</name>
    <name type="common">Clostridium histolyticum</name>
    <dbReference type="NCBI Taxonomy" id="1498"/>
    <lineage>
        <taxon>Bacteria</taxon>
        <taxon>Bacillati</taxon>
        <taxon>Bacillota</taxon>
        <taxon>Clostridia</taxon>
        <taxon>Eubacteriales</taxon>
        <taxon>Clostridiaceae</taxon>
        <taxon>Hathewaya</taxon>
    </lineage>
</organism>
<dbReference type="GO" id="GO:0004534">
    <property type="term" value="F:5'-3' RNA exonuclease activity"/>
    <property type="evidence" value="ECO:0007669"/>
    <property type="project" value="TreeGrafter"/>
</dbReference>
<dbReference type="Gene3D" id="3.20.20.140">
    <property type="entry name" value="Metal-dependent hydrolases"/>
    <property type="match status" value="1"/>
</dbReference>
<evidence type="ECO:0000313" key="3">
    <source>
        <dbReference type="Proteomes" id="UP000308489"/>
    </source>
</evidence>
<reference evidence="2 3" key="1">
    <citation type="submission" date="2019-05" db="EMBL/GenBank/DDBJ databases">
        <authorList>
            <consortium name="Pathogen Informatics"/>
        </authorList>
    </citation>
    <scope>NUCLEOTIDE SEQUENCE [LARGE SCALE GENOMIC DNA]</scope>
    <source>
        <strain evidence="2 3">NCTC503</strain>
    </source>
</reference>